<reference evidence="2 3" key="1">
    <citation type="submission" date="2018-07" db="EMBL/GenBank/DDBJ databases">
        <title>Genome assembly of strain KB82.</title>
        <authorList>
            <person name="Kukolya J."/>
            <person name="Horvath B."/>
            <person name="Nagy I."/>
            <person name="Toth A."/>
        </authorList>
    </citation>
    <scope>NUCLEOTIDE SEQUENCE [LARGE SCALE GENOMIC DNA]</scope>
    <source>
        <strain evidence="2 3">Kb82</strain>
    </source>
</reference>
<keyword evidence="1" id="KW-1133">Transmembrane helix</keyword>
<dbReference type="EMBL" id="PRDM01000003">
    <property type="protein sequence ID" value="MBE8726477.1"/>
    <property type="molecule type" value="Genomic_DNA"/>
</dbReference>
<feature type="transmembrane region" description="Helical" evidence="1">
    <location>
        <begin position="193"/>
        <end position="213"/>
    </location>
</feature>
<keyword evidence="1" id="KW-0472">Membrane</keyword>
<evidence type="ECO:0000256" key="1">
    <source>
        <dbReference type="SAM" id="Phobius"/>
    </source>
</evidence>
<keyword evidence="1" id="KW-0812">Transmembrane</keyword>
<feature type="transmembrane region" description="Helical" evidence="1">
    <location>
        <begin position="341"/>
        <end position="362"/>
    </location>
</feature>
<evidence type="ECO:0000313" key="2">
    <source>
        <dbReference type="EMBL" id="MBE8726477.1"/>
    </source>
</evidence>
<feature type="transmembrane region" description="Helical" evidence="1">
    <location>
        <begin position="142"/>
        <end position="163"/>
    </location>
</feature>
<evidence type="ECO:0000313" key="3">
    <source>
        <dbReference type="Proteomes" id="UP000640614"/>
    </source>
</evidence>
<dbReference type="Pfam" id="PF03929">
    <property type="entry name" value="PepSY_TM"/>
    <property type="match status" value="1"/>
</dbReference>
<feature type="transmembrane region" description="Helical" evidence="1">
    <location>
        <begin position="12"/>
        <end position="36"/>
    </location>
</feature>
<gene>
    <name evidence="2" type="ORF">C4F50_16245</name>
</gene>
<dbReference type="Proteomes" id="UP000640614">
    <property type="component" value="Unassembled WGS sequence"/>
</dbReference>
<accession>A0ABR9TN72</accession>
<protein>
    <submittedName>
        <fullName evidence="2">PepSY domain-containing protein</fullName>
    </submittedName>
</protein>
<keyword evidence="3" id="KW-1185">Reference proteome</keyword>
<name>A0ABR9TN72_9FLAO</name>
<sequence length="374" mass="42959">MNKKLKKKIGWLHLWLGLSSGLVVFIVALTGSLMVFEEEIDSFINPEFYNVPSIGTSKKSLDYCISVLEKDYSIKKISRISTWDDKSRTIVITGKNKDKESQIFSMDPYTGKVLGTVLYRDRFFSIVLSLHRELLLGDIGKIITGVSCLIFVFLLLSGLILWWPKKVQNLRQRLTVKWNSSFKRVNWDFHSTFGFYSFLFLLIIALTGLVWSFDWFEKGLYFLADGAVKKVSLKVENPTKIDPKLDQKSFYQNIYNKTDSIFPYKGNIQIRIPSDTINSIQVLKEHLDISIPDQSSAVYFDKYTGENIEIRPYASFSRGDTVKRLVYPIHTGSVFGYPTKIIAFFVTLFALTLPITGLIIWLGRKKKKSNSKIV</sequence>
<comment type="caution">
    <text evidence="2">The sequence shown here is derived from an EMBL/GenBank/DDBJ whole genome shotgun (WGS) entry which is preliminary data.</text>
</comment>
<dbReference type="PANTHER" id="PTHR34219">
    <property type="entry name" value="IRON-REGULATED INNER MEMBRANE PROTEIN-RELATED"/>
    <property type="match status" value="1"/>
</dbReference>
<dbReference type="InterPro" id="IPR005625">
    <property type="entry name" value="PepSY-ass_TM"/>
</dbReference>
<organism evidence="2 3">
    <name type="scientific">Flavobacterium hungaricum</name>
    <dbReference type="NCBI Taxonomy" id="2082725"/>
    <lineage>
        <taxon>Bacteria</taxon>
        <taxon>Pseudomonadati</taxon>
        <taxon>Bacteroidota</taxon>
        <taxon>Flavobacteriia</taxon>
        <taxon>Flavobacteriales</taxon>
        <taxon>Flavobacteriaceae</taxon>
        <taxon>Flavobacterium</taxon>
    </lineage>
</organism>
<proteinExistence type="predicted"/>